<evidence type="ECO:0000313" key="3">
    <source>
        <dbReference type="Proteomes" id="UP000485058"/>
    </source>
</evidence>
<feature type="region of interest" description="Disordered" evidence="1">
    <location>
        <begin position="91"/>
        <end position="130"/>
    </location>
</feature>
<dbReference type="Proteomes" id="UP000485058">
    <property type="component" value="Unassembled WGS sequence"/>
</dbReference>
<evidence type="ECO:0000313" key="2">
    <source>
        <dbReference type="EMBL" id="GFH16409.1"/>
    </source>
</evidence>
<comment type="caution">
    <text evidence="2">The sequence shown here is derived from an EMBL/GenBank/DDBJ whole genome shotgun (WGS) entry which is preliminary data.</text>
</comment>
<accession>A0A699ZAX7</accession>
<keyword evidence="3" id="KW-1185">Reference proteome</keyword>
<evidence type="ECO:0000256" key="1">
    <source>
        <dbReference type="SAM" id="MobiDB-lite"/>
    </source>
</evidence>
<name>A0A699ZAX7_HAELA</name>
<sequence>MQALLTSAGQWHCSEQSARNPPYCSQLANCRGKPGTAAVVNCAIVPWGIPTVCQGKRIRNGLEFEDGSARAGSRMLLAQCKALKECDSTINRGLRSTGDGSGAEPQRVGSGAEPQEVGSGAEPPASSTYF</sequence>
<dbReference type="EMBL" id="BLLF01000994">
    <property type="protein sequence ID" value="GFH16409.1"/>
    <property type="molecule type" value="Genomic_DNA"/>
</dbReference>
<gene>
    <name evidence="2" type="ORF">HaLaN_12823</name>
</gene>
<reference evidence="2 3" key="1">
    <citation type="submission" date="2020-02" db="EMBL/GenBank/DDBJ databases">
        <title>Draft genome sequence of Haematococcus lacustris strain NIES-144.</title>
        <authorList>
            <person name="Morimoto D."/>
            <person name="Nakagawa S."/>
            <person name="Yoshida T."/>
            <person name="Sawayama S."/>
        </authorList>
    </citation>
    <scope>NUCLEOTIDE SEQUENCE [LARGE SCALE GENOMIC DNA]</scope>
    <source>
        <strain evidence="2 3">NIES-144</strain>
    </source>
</reference>
<organism evidence="2 3">
    <name type="scientific">Haematococcus lacustris</name>
    <name type="common">Green alga</name>
    <name type="synonym">Haematococcus pluvialis</name>
    <dbReference type="NCBI Taxonomy" id="44745"/>
    <lineage>
        <taxon>Eukaryota</taxon>
        <taxon>Viridiplantae</taxon>
        <taxon>Chlorophyta</taxon>
        <taxon>core chlorophytes</taxon>
        <taxon>Chlorophyceae</taxon>
        <taxon>CS clade</taxon>
        <taxon>Chlamydomonadales</taxon>
        <taxon>Haematococcaceae</taxon>
        <taxon>Haematococcus</taxon>
    </lineage>
</organism>
<dbReference type="AlphaFoldDB" id="A0A699ZAX7"/>
<proteinExistence type="predicted"/>
<protein>
    <submittedName>
        <fullName evidence="2">Uncharacterized protein</fullName>
    </submittedName>
</protein>